<evidence type="ECO:0008006" key="3">
    <source>
        <dbReference type="Google" id="ProtNLM"/>
    </source>
</evidence>
<gene>
    <name evidence="1" type="ORF">ETSY2_25960</name>
</gene>
<organism evidence="1 2">
    <name type="scientific">Candidatus Entotheonella gemina</name>
    <dbReference type="NCBI Taxonomy" id="1429439"/>
    <lineage>
        <taxon>Bacteria</taxon>
        <taxon>Pseudomonadati</taxon>
        <taxon>Nitrospinota/Tectimicrobiota group</taxon>
        <taxon>Candidatus Tectimicrobiota</taxon>
        <taxon>Candidatus Entotheonellia</taxon>
        <taxon>Candidatus Entotheonellales</taxon>
        <taxon>Candidatus Entotheonellaceae</taxon>
        <taxon>Candidatus Entotheonella</taxon>
    </lineage>
</organism>
<protein>
    <recommendedName>
        <fullName evidence="3">Glycosyltransferase 2-like domain-containing protein</fullName>
    </recommendedName>
</protein>
<name>W4M429_9BACT</name>
<evidence type="ECO:0000313" key="1">
    <source>
        <dbReference type="EMBL" id="ETX04928.1"/>
    </source>
</evidence>
<dbReference type="AlphaFoldDB" id="W4M429"/>
<proteinExistence type="predicted"/>
<accession>W4M429</accession>
<comment type="caution">
    <text evidence="1">The sequence shown here is derived from an EMBL/GenBank/DDBJ whole genome shotgun (WGS) entry which is preliminary data.</text>
</comment>
<dbReference type="HOGENOM" id="CLU_1212993_0_0_7"/>
<evidence type="ECO:0000313" key="2">
    <source>
        <dbReference type="Proteomes" id="UP000019140"/>
    </source>
</evidence>
<sequence length="228" mass="26156">MPFDTILVNVPYQLKRTGEPYEIPGWLPHQPKVRIHRCTDYGPATKLFGALEVVTEPDCVIITVDDDVRYPPVMVETYKRYYERYGERVYCTAGFDITDPVAFAYSFAPQACSKVWHDLSEVQIAEGFGSVAYMRKFFSDDIFEIEALPGFVVYSDDLYISNYLSGKGVKKTLAATEAFGGAGYWVRKMLPYSENADALHHNKVVGTNGRRYYQTIRYLLENNMYYFA</sequence>
<dbReference type="EMBL" id="AZHX01001084">
    <property type="protein sequence ID" value="ETX04928.1"/>
    <property type="molecule type" value="Genomic_DNA"/>
</dbReference>
<reference evidence="1 2" key="1">
    <citation type="journal article" date="2014" name="Nature">
        <title>An environmental bacterial taxon with a large and distinct metabolic repertoire.</title>
        <authorList>
            <person name="Wilson M.C."/>
            <person name="Mori T."/>
            <person name="Ruckert C."/>
            <person name="Uria A.R."/>
            <person name="Helf M.J."/>
            <person name="Takada K."/>
            <person name="Gernert C."/>
            <person name="Steffens U.A."/>
            <person name="Heycke N."/>
            <person name="Schmitt S."/>
            <person name="Rinke C."/>
            <person name="Helfrich E.J."/>
            <person name="Brachmann A.O."/>
            <person name="Gurgui C."/>
            <person name="Wakimoto T."/>
            <person name="Kracht M."/>
            <person name="Crusemann M."/>
            <person name="Hentschel U."/>
            <person name="Abe I."/>
            <person name="Matsunaga S."/>
            <person name="Kalinowski J."/>
            <person name="Takeyama H."/>
            <person name="Piel J."/>
        </authorList>
    </citation>
    <scope>NUCLEOTIDE SEQUENCE [LARGE SCALE GENOMIC DNA]</scope>
    <source>
        <strain evidence="2">TSY2</strain>
    </source>
</reference>
<keyword evidence="2" id="KW-1185">Reference proteome</keyword>
<dbReference type="Proteomes" id="UP000019140">
    <property type="component" value="Unassembled WGS sequence"/>
</dbReference>